<dbReference type="SMART" id="SM00341">
    <property type="entry name" value="HRDC"/>
    <property type="match status" value="2"/>
</dbReference>
<dbReference type="GO" id="GO:0006139">
    <property type="term" value="P:nucleobase-containing compound metabolic process"/>
    <property type="evidence" value="ECO:0007669"/>
    <property type="project" value="InterPro"/>
</dbReference>
<dbReference type="Proteomes" id="UP000243205">
    <property type="component" value="Unassembled WGS sequence"/>
</dbReference>
<dbReference type="PROSITE" id="PS50967">
    <property type="entry name" value="HRDC"/>
    <property type="match status" value="2"/>
</dbReference>
<evidence type="ECO:0000313" key="3">
    <source>
        <dbReference type="Proteomes" id="UP000243205"/>
    </source>
</evidence>
<dbReference type="GO" id="GO:0003676">
    <property type="term" value="F:nucleic acid binding"/>
    <property type="evidence" value="ECO:0007669"/>
    <property type="project" value="InterPro"/>
</dbReference>
<dbReference type="PANTHER" id="PTHR47649:SF1">
    <property type="entry name" value="RIBONUCLEASE D"/>
    <property type="match status" value="1"/>
</dbReference>
<dbReference type="InterPro" id="IPR010997">
    <property type="entry name" value="HRDC-like_sf"/>
</dbReference>
<dbReference type="GO" id="GO:0008408">
    <property type="term" value="F:3'-5' exonuclease activity"/>
    <property type="evidence" value="ECO:0007669"/>
    <property type="project" value="InterPro"/>
</dbReference>
<dbReference type="PANTHER" id="PTHR47649">
    <property type="entry name" value="RIBONUCLEASE D"/>
    <property type="match status" value="1"/>
</dbReference>
<dbReference type="InterPro" id="IPR044876">
    <property type="entry name" value="HRDC_dom_sf"/>
</dbReference>
<reference evidence="3" key="1">
    <citation type="submission" date="2016-10" db="EMBL/GenBank/DDBJ databases">
        <authorList>
            <person name="Varghese N."/>
            <person name="Submissions S."/>
        </authorList>
    </citation>
    <scope>NUCLEOTIDE SEQUENCE [LARGE SCALE GENOMIC DNA]</scope>
    <source>
        <strain evidence="3">DSM 8987</strain>
    </source>
</reference>
<keyword evidence="3" id="KW-1185">Reference proteome</keyword>
<evidence type="ECO:0000259" key="1">
    <source>
        <dbReference type="PROSITE" id="PS50967"/>
    </source>
</evidence>
<protein>
    <submittedName>
        <fullName evidence="2">Ribonuclease D</fullName>
    </submittedName>
</protein>
<dbReference type="SMART" id="SM00474">
    <property type="entry name" value="35EXOc"/>
    <property type="match status" value="1"/>
</dbReference>
<gene>
    <name evidence="2" type="ORF">SAMN05661003_103124</name>
</gene>
<dbReference type="SUPFAM" id="SSF47819">
    <property type="entry name" value="HRDC-like"/>
    <property type="match status" value="2"/>
</dbReference>
<evidence type="ECO:0000313" key="2">
    <source>
        <dbReference type="EMBL" id="SDE06039.1"/>
    </source>
</evidence>
<dbReference type="RefSeq" id="WP_092076708.1">
    <property type="nucleotide sequence ID" value="NZ_FNAQ01000003.1"/>
</dbReference>
<dbReference type="InterPro" id="IPR012337">
    <property type="entry name" value="RNaseH-like_sf"/>
</dbReference>
<dbReference type="InterPro" id="IPR036397">
    <property type="entry name" value="RNaseH_sf"/>
</dbReference>
<dbReference type="CDD" id="cd06142">
    <property type="entry name" value="RNaseD_exo"/>
    <property type="match status" value="1"/>
</dbReference>
<dbReference type="Gene3D" id="1.10.150.80">
    <property type="entry name" value="HRDC domain"/>
    <property type="match status" value="2"/>
</dbReference>
<name>A0A1G6ZU17_9BACT</name>
<sequence length="371" mass="41873">MSDVPLLTRTAQVEQLACQLARETVIAVDLEADSMHSYQEKVCLLQFSWQDQTALVDPLAGADLAALRPLMADGAITKIFHAADYDIRCLARDCAIEVRGLFDTMVACQLLGEERVGLADVLKKYFAIELDKSCQRADWSQRPLPEKMLRYAAEDTRHLQRLLAVLRPQLEEKGRLAWAREEFALLERARFRPQEGPAVLRFKGAAVLPPAQLAVLQTLLEWRETEACRRDCPPYKVIGNRELLALAQQQPTDEAALDKLVEVPARLRQRYGKALLRQVVAGQAVPAERWPRFARGERQPRDPAMEARLARLKKWRAAKAEQLGLEPGILINNASLEQLAAEQPRQLSQLEGLKDWQKTELAAELLPLVQN</sequence>
<dbReference type="STRING" id="57664.SAMN05661003_103124"/>
<feature type="domain" description="HRDC" evidence="1">
    <location>
        <begin position="209"/>
        <end position="289"/>
    </location>
</feature>
<dbReference type="InterPro" id="IPR051086">
    <property type="entry name" value="RNase_D-like"/>
</dbReference>
<dbReference type="AlphaFoldDB" id="A0A1G6ZU17"/>
<dbReference type="Pfam" id="PF01612">
    <property type="entry name" value="DNA_pol_A_exo1"/>
    <property type="match status" value="1"/>
</dbReference>
<dbReference type="Gene3D" id="3.30.420.10">
    <property type="entry name" value="Ribonuclease H-like superfamily/Ribonuclease H"/>
    <property type="match status" value="1"/>
</dbReference>
<accession>A0A1G6ZU17</accession>
<dbReference type="OrthoDB" id="144122at2"/>
<dbReference type="SUPFAM" id="SSF53098">
    <property type="entry name" value="Ribonuclease H-like"/>
    <property type="match status" value="1"/>
</dbReference>
<feature type="domain" description="HRDC" evidence="1">
    <location>
        <begin position="302"/>
        <end position="371"/>
    </location>
</feature>
<dbReference type="Pfam" id="PF00570">
    <property type="entry name" value="HRDC"/>
    <property type="match status" value="2"/>
</dbReference>
<dbReference type="InterPro" id="IPR002562">
    <property type="entry name" value="3'-5'_exonuclease_dom"/>
</dbReference>
<dbReference type="InterPro" id="IPR002121">
    <property type="entry name" value="HRDC_dom"/>
</dbReference>
<dbReference type="EMBL" id="FNAQ01000003">
    <property type="protein sequence ID" value="SDE06039.1"/>
    <property type="molecule type" value="Genomic_DNA"/>
</dbReference>
<dbReference type="GO" id="GO:0000166">
    <property type="term" value="F:nucleotide binding"/>
    <property type="evidence" value="ECO:0007669"/>
    <property type="project" value="InterPro"/>
</dbReference>
<organism evidence="2 3">
    <name type="scientific">Desulfuromonas thiophila</name>
    <dbReference type="NCBI Taxonomy" id="57664"/>
    <lineage>
        <taxon>Bacteria</taxon>
        <taxon>Pseudomonadati</taxon>
        <taxon>Thermodesulfobacteriota</taxon>
        <taxon>Desulfuromonadia</taxon>
        <taxon>Desulfuromonadales</taxon>
        <taxon>Desulfuromonadaceae</taxon>
        <taxon>Desulfuromonas</taxon>
    </lineage>
</organism>
<proteinExistence type="predicted"/>